<evidence type="ECO:0000313" key="4">
    <source>
        <dbReference type="EMBL" id="TWR28002.1"/>
    </source>
</evidence>
<accession>A0A563U9D9</accession>
<keyword evidence="1" id="KW-0812">Transmembrane</keyword>
<evidence type="ECO:0000256" key="1">
    <source>
        <dbReference type="SAM" id="Phobius"/>
    </source>
</evidence>
<organism evidence="4 5">
    <name type="scientific">Mucilaginibacter achroorhodeus</name>
    <dbReference type="NCBI Taxonomy" id="2599294"/>
    <lineage>
        <taxon>Bacteria</taxon>
        <taxon>Pseudomonadati</taxon>
        <taxon>Bacteroidota</taxon>
        <taxon>Sphingobacteriia</taxon>
        <taxon>Sphingobacteriales</taxon>
        <taxon>Sphingobacteriaceae</taxon>
        <taxon>Mucilaginibacter</taxon>
    </lineage>
</organism>
<dbReference type="Pfam" id="PF00534">
    <property type="entry name" value="Glycos_transf_1"/>
    <property type="match status" value="1"/>
</dbReference>
<feature type="domain" description="Glycosyl transferase family 1" evidence="2">
    <location>
        <begin position="220"/>
        <end position="370"/>
    </location>
</feature>
<dbReference type="EMBL" id="VOEI01000001">
    <property type="protein sequence ID" value="TWR28002.1"/>
    <property type="molecule type" value="Genomic_DNA"/>
</dbReference>
<evidence type="ECO:0000313" key="5">
    <source>
        <dbReference type="Proteomes" id="UP000318010"/>
    </source>
</evidence>
<dbReference type="Proteomes" id="UP000318010">
    <property type="component" value="Unassembled WGS sequence"/>
</dbReference>
<dbReference type="Gene3D" id="3.40.50.2000">
    <property type="entry name" value="Glycogen Phosphorylase B"/>
    <property type="match status" value="2"/>
</dbReference>
<gene>
    <name evidence="4" type="ORF">FPZ42_01940</name>
</gene>
<evidence type="ECO:0000259" key="3">
    <source>
        <dbReference type="Pfam" id="PF13439"/>
    </source>
</evidence>
<dbReference type="OrthoDB" id="7560678at2"/>
<feature type="transmembrane region" description="Helical" evidence="1">
    <location>
        <begin position="119"/>
        <end position="138"/>
    </location>
</feature>
<keyword evidence="1" id="KW-0472">Membrane</keyword>
<comment type="caution">
    <text evidence="4">The sequence shown here is derived from an EMBL/GenBank/DDBJ whole genome shotgun (WGS) entry which is preliminary data.</text>
</comment>
<dbReference type="PANTHER" id="PTHR12526">
    <property type="entry name" value="GLYCOSYLTRANSFERASE"/>
    <property type="match status" value="1"/>
</dbReference>
<keyword evidence="5" id="KW-1185">Reference proteome</keyword>
<dbReference type="SUPFAM" id="SSF53756">
    <property type="entry name" value="UDP-Glycosyltransferase/glycogen phosphorylase"/>
    <property type="match status" value="1"/>
</dbReference>
<feature type="domain" description="Glycosyltransferase subfamily 4-like N-terminal" evidence="3">
    <location>
        <begin position="80"/>
        <end position="205"/>
    </location>
</feature>
<keyword evidence="1" id="KW-1133">Transmembrane helix</keyword>
<dbReference type="InterPro" id="IPR028098">
    <property type="entry name" value="Glyco_trans_4-like_N"/>
</dbReference>
<sequence length="397" mass="45795">MPDNAHWKNLNNNNLIKSVSPAYMDKHSNHKKVAIISNCFPVYRQPIYNMLSAAAQHDYTVITGINMNIPLKLADVSLKDKLISEGGVRWVQLKNIWFFNRFMWQKGLLQHLKEKNYDTIILLGTVYYLSTWIAAILWRLRGKKIIFWTHGFLKNEPGIMGFLRSTFYNLANEYLVYGHRGKNIMIDKGFKEAEITVVYNSLDYDKQRTIREQKVDRIFEFENKSLPVIGYIGRVLKQKRLDILIDAAKSFPCNVIIIGDGDTLPQLKEMVAKLGLSDRFYFHGPSYMEEEIFNLLSQTDVIVSPGEVGLTAIHAMTYGIPVITHNNFDKQGPEHECIVPGVTGDFFDLDNPVNSLVETLNRWFSNYDKSEIKKNCYAVIDKYYNPYAQLQIINSVV</sequence>
<dbReference type="AlphaFoldDB" id="A0A563U9D9"/>
<protein>
    <submittedName>
        <fullName evidence="4">Glycosyltransferase</fullName>
    </submittedName>
</protein>
<reference evidence="4 5" key="1">
    <citation type="submission" date="2019-07" db="EMBL/GenBank/DDBJ databases">
        <authorList>
            <person name="Kim J."/>
        </authorList>
    </citation>
    <scope>NUCLEOTIDE SEQUENCE [LARGE SCALE GENOMIC DNA]</scope>
    <source>
        <strain evidence="4 5">MJ1a</strain>
    </source>
</reference>
<evidence type="ECO:0000259" key="2">
    <source>
        <dbReference type="Pfam" id="PF00534"/>
    </source>
</evidence>
<dbReference type="Pfam" id="PF13439">
    <property type="entry name" value="Glyco_transf_4"/>
    <property type="match status" value="1"/>
</dbReference>
<keyword evidence="4" id="KW-0808">Transferase</keyword>
<dbReference type="InterPro" id="IPR001296">
    <property type="entry name" value="Glyco_trans_1"/>
</dbReference>
<name>A0A563U9D9_9SPHI</name>
<dbReference type="GO" id="GO:0016757">
    <property type="term" value="F:glycosyltransferase activity"/>
    <property type="evidence" value="ECO:0007669"/>
    <property type="project" value="InterPro"/>
</dbReference>
<proteinExistence type="predicted"/>